<keyword evidence="2" id="KW-1185">Reference proteome</keyword>
<reference evidence="1 2" key="1">
    <citation type="submission" date="2016-10" db="EMBL/GenBank/DDBJ databases">
        <authorList>
            <person name="Varghese N."/>
            <person name="Submissions S."/>
        </authorList>
    </citation>
    <scope>NUCLEOTIDE SEQUENCE [LARGE SCALE GENOMIC DNA]</scope>
    <source>
        <strain evidence="1 2">GAS524</strain>
    </source>
</reference>
<dbReference type="Proteomes" id="UP000198803">
    <property type="component" value="Chromosome I"/>
</dbReference>
<proteinExistence type="predicted"/>
<organism evidence="1 2">
    <name type="scientific">Bradyrhizobium ottawaense</name>
    <dbReference type="NCBI Taxonomy" id="931866"/>
    <lineage>
        <taxon>Bacteria</taxon>
        <taxon>Pseudomonadati</taxon>
        <taxon>Pseudomonadota</taxon>
        <taxon>Alphaproteobacteria</taxon>
        <taxon>Hyphomicrobiales</taxon>
        <taxon>Nitrobacteraceae</taxon>
        <taxon>Bradyrhizobium</taxon>
    </lineage>
</organism>
<accession>A0ABY0QH16</accession>
<evidence type="ECO:0000313" key="1">
    <source>
        <dbReference type="EMBL" id="SDK39164.1"/>
    </source>
</evidence>
<gene>
    <name evidence="1" type="ORF">SAMN05444163_8003</name>
</gene>
<dbReference type="EMBL" id="LT629693">
    <property type="protein sequence ID" value="SDK39164.1"/>
    <property type="molecule type" value="Genomic_DNA"/>
</dbReference>
<protein>
    <submittedName>
        <fullName evidence="1">Uncharacterized protein</fullName>
    </submittedName>
</protein>
<sequence length="76" mass="8527">MADTREARLRIVASGKCRSASRNFGGRLKYLPSIGGMICQLSEEEEDCYHTSKEAVAAAEAFREEARQKLQDEFGR</sequence>
<evidence type="ECO:0000313" key="2">
    <source>
        <dbReference type="Proteomes" id="UP000198803"/>
    </source>
</evidence>
<name>A0ABY0QH16_9BRAD</name>